<keyword evidence="1" id="KW-1133">Transmembrane helix</keyword>
<dbReference type="AlphaFoldDB" id="A0AAV4BCM4"/>
<proteinExistence type="predicted"/>
<dbReference type="Proteomes" id="UP000735302">
    <property type="component" value="Unassembled WGS sequence"/>
</dbReference>
<evidence type="ECO:0000313" key="3">
    <source>
        <dbReference type="Proteomes" id="UP000735302"/>
    </source>
</evidence>
<name>A0AAV4BCM4_9GAST</name>
<evidence type="ECO:0000256" key="1">
    <source>
        <dbReference type="SAM" id="Phobius"/>
    </source>
</evidence>
<sequence>MSERDKHTIHRLGIRLVLATFVSLLIVTIWCPHASASPVSEAFFHMSCHDDLTLVHSVGADCRQYLMCHSGVMLTGACPQRTVNKTFLAEATTLNSLGLGEVLCLYSIDWDLHSGS</sequence>
<reference evidence="2 3" key="1">
    <citation type="journal article" date="2021" name="Elife">
        <title>Chloroplast acquisition without the gene transfer in kleptoplastic sea slugs, Plakobranchus ocellatus.</title>
        <authorList>
            <person name="Maeda T."/>
            <person name="Takahashi S."/>
            <person name="Yoshida T."/>
            <person name="Shimamura S."/>
            <person name="Takaki Y."/>
            <person name="Nagai Y."/>
            <person name="Toyoda A."/>
            <person name="Suzuki Y."/>
            <person name="Arimoto A."/>
            <person name="Ishii H."/>
            <person name="Satoh N."/>
            <person name="Nishiyama T."/>
            <person name="Hasebe M."/>
            <person name="Maruyama T."/>
            <person name="Minagawa J."/>
            <person name="Obokata J."/>
            <person name="Shigenobu S."/>
        </authorList>
    </citation>
    <scope>NUCLEOTIDE SEQUENCE [LARGE SCALE GENOMIC DNA]</scope>
</reference>
<accession>A0AAV4BCM4</accession>
<keyword evidence="1" id="KW-0812">Transmembrane</keyword>
<dbReference type="EMBL" id="BLXT01004673">
    <property type="protein sequence ID" value="GFO16561.1"/>
    <property type="molecule type" value="Genomic_DNA"/>
</dbReference>
<protein>
    <recommendedName>
        <fullName evidence="4">Secreted protein</fullName>
    </recommendedName>
</protein>
<organism evidence="2 3">
    <name type="scientific">Plakobranchus ocellatus</name>
    <dbReference type="NCBI Taxonomy" id="259542"/>
    <lineage>
        <taxon>Eukaryota</taxon>
        <taxon>Metazoa</taxon>
        <taxon>Spiralia</taxon>
        <taxon>Lophotrochozoa</taxon>
        <taxon>Mollusca</taxon>
        <taxon>Gastropoda</taxon>
        <taxon>Heterobranchia</taxon>
        <taxon>Euthyneura</taxon>
        <taxon>Panpulmonata</taxon>
        <taxon>Sacoglossa</taxon>
        <taxon>Placobranchoidea</taxon>
        <taxon>Plakobranchidae</taxon>
        <taxon>Plakobranchus</taxon>
    </lineage>
</organism>
<keyword evidence="3" id="KW-1185">Reference proteome</keyword>
<gene>
    <name evidence="2" type="ORF">PoB_004306600</name>
</gene>
<feature type="transmembrane region" description="Helical" evidence="1">
    <location>
        <begin position="12"/>
        <end position="30"/>
    </location>
</feature>
<evidence type="ECO:0000313" key="2">
    <source>
        <dbReference type="EMBL" id="GFO16561.1"/>
    </source>
</evidence>
<comment type="caution">
    <text evidence="2">The sequence shown here is derived from an EMBL/GenBank/DDBJ whole genome shotgun (WGS) entry which is preliminary data.</text>
</comment>
<keyword evidence="1" id="KW-0472">Membrane</keyword>
<evidence type="ECO:0008006" key="4">
    <source>
        <dbReference type="Google" id="ProtNLM"/>
    </source>
</evidence>